<feature type="region of interest" description="Disordered" evidence="6">
    <location>
        <begin position="210"/>
        <end position="239"/>
    </location>
</feature>
<evidence type="ECO:0000256" key="2">
    <source>
        <dbReference type="ARBA" id="ARBA00009565"/>
    </source>
</evidence>
<dbReference type="InterPro" id="IPR007237">
    <property type="entry name" value="CD20-like"/>
</dbReference>
<evidence type="ECO:0000313" key="8">
    <source>
        <dbReference type="Ensembl" id="ENSAPLP00020004993.1"/>
    </source>
</evidence>
<accession>A0A8B9QYU2</accession>
<proteinExistence type="inferred from homology"/>
<evidence type="ECO:0000256" key="6">
    <source>
        <dbReference type="SAM" id="MobiDB-lite"/>
    </source>
</evidence>
<feature type="transmembrane region" description="Helical" evidence="7">
    <location>
        <begin position="54"/>
        <end position="75"/>
    </location>
</feature>
<comment type="similarity">
    <text evidence="2">Belongs to the MS4A family.</text>
</comment>
<evidence type="ECO:0000256" key="7">
    <source>
        <dbReference type="SAM" id="Phobius"/>
    </source>
</evidence>
<dbReference type="Pfam" id="PF04103">
    <property type="entry name" value="CD20"/>
    <property type="match status" value="1"/>
</dbReference>
<feature type="transmembrane region" description="Helical" evidence="7">
    <location>
        <begin position="81"/>
        <end position="105"/>
    </location>
</feature>
<dbReference type="Ensembl" id="ENSAPLT00020005385.1">
    <property type="protein sequence ID" value="ENSAPLP00020004993.1"/>
    <property type="gene ID" value="ENSAPLG00020003682.1"/>
</dbReference>
<reference evidence="8" key="2">
    <citation type="submission" date="2025-08" db="UniProtKB">
        <authorList>
            <consortium name="Ensembl"/>
        </authorList>
    </citation>
    <scope>IDENTIFICATION</scope>
</reference>
<dbReference type="Proteomes" id="UP000694400">
    <property type="component" value="Chromosome 5"/>
</dbReference>
<keyword evidence="4 7" id="KW-1133">Transmembrane helix</keyword>
<dbReference type="InterPro" id="IPR030417">
    <property type="entry name" value="MS4A"/>
</dbReference>
<evidence type="ECO:0000256" key="1">
    <source>
        <dbReference type="ARBA" id="ARBA00004141"/>
    </source>
</evidence>
<evidence type="ECO:0000256" key="5">
    <source>
        <dbReference type="ARBA" id="ARBA00023136"/>
    </source>
</evidence>
<keyword evidence="5 7" id="KW-0472">Membrane</keyword>
<dbReference type="PANTHER" id="PTHR23320:SF128">
    <property type="entry name" value="MEMBRANE-SPANNING 4-DOMAINS SUBFAMILY A MEMBER 4A"/>
    <property type="match status" value="1"/>
</dbReference>
<comment type="subcellular location">
    <subcellularLocation>
        <location evidence="1">Membrane</location>
        <topology evidence="1">Multi-pass membrane protein</topology>
    </subcellularLocation>
</comment>
<reference evidence="8" key="3">
    <citation type="submission" date="2025-09" db="UniProtKB">
        <authorList>
            <consortium name="Ensembl"/>
        </authorList>
    </citation>
    <scope>IDENTIFICATION</scope>
</reference>
<sequence>MAATVTDSGGVRIITEVIPATDPRAAQLASSSVPPAPTVSSFQVKGFRKSQPKLLGTIHIVTGIIHFCFGIILTAAEHRDFSLPVASGILFWLGVLLLVSGSLLVESDKRENILLVKACCVLNAGVILSTLAATLIHATAITRSVPGCTGSPLLQLRREWCFNPNTKALSNGLDAVAVLFCLLEFCTAVAALAFGCSAVRSHSYTRMVSGATRPPRPPCPPWPGHGLGTASSASAPQAL</sequence>
<evidence type="ECO:0000256" key="4">
    <source>
        <dbReference type="ARBA" id="ARBA00022989"/>
    </source>
</evidence>
<evidence type="ECO:0000313" key="9">
    <source>
        <dbReference type="Proteomes" id="UP000694400"/>
    </source>
</evidence>
<dbReference type="PANTHER" id="PTHR23320">
    <property type="entry name" value="MEMBRANE-SPANNING 4-DOMAINS SUBFAMILY A MS4A -RELATED"/>
    <property type="match status" value="1"/>
</dbReference>
<dbReference type="GO" id="GO:0016020">
    <property type="term" value="C:membrane"/>
    <property type="evidence" value="ECO:0007669"/>
    <property type="project" value="UniProtKB-SubCell"/>
</dbReference>
<feature type="transmembrane region" description="Helical" evidence="7">
    <location>
        <begin position="175"/>
        <end position="199"/>
    </location>
</feature>
<protein>
    <recommendedName>
        <fullName evidence="10">M4A15 protein</fullName>
    </recommendedName>
</protein>
<evidence type="ECO:0008006" key="10">
    <source>
        <dbReference type="Google" id="ProtNLM"/>
    </source>
</evidence>
<feature type="compositionally biased region" description="Polar residues" evidence="6">
    <location>
        <begin position="229"/>
        <end position="239"/>
    </location>
</feature>
<keyword evidence="3 7" id="KW-0812">Transmembrane</keyword>
<organism evidence="8 9">
    <name type="scientific">Anas platyrhynchos</name>
    <name type="common">Mallard</name>
    <name type="synonym">Anas boschas</name>
    <dbReference type="NCBI Taxonomy" id="8839"/>
    <lineage>
        <taxon>Eukaryota</taxon>
        <taxon>Metazoa</taxon>
        <taxon>Chordata</taxon>
        <taxon>Craniata</taxon>
        <taxon>Vertebrata</taxon>
        <taxon>Euteleostomi</taxon>
        <taxon>Archelosauria</taxon>
        <taxon>Archosauria</taxon>
        <taxon>Dinosauria</taxon>
        <taxon>Saurischia</taxon>
        <taxon>Theropoda</taxon>
        <taxon>Coelurosauria</taxon>
        <taxon>Aves</taxon>
        <taxon>Neognathae</taxon>
        <taxon>Galloanserae</taxon>
        <taxon>Anseriformes</taxon>
        <taxon>Anatidae</taxon>
        <taxon>Anatinae</taxon>
        <taxon>Anas</taxon>
    </lineage>
</organism>
<dbReference type="AlphaFoldDB" id="A0A8B9QYU2"/>
<feature type="transmembrane region" description="Helical" evidence="7">
    <location>
        <begin position="114"/>
        <end position="136"/>
    </location>
</feature>
<feature type="compositionally biased region" description="Pro residues" evidence="6">
    <location>
        <begin position="214"/>
        <end position="223"/>
    </location>
</feature>
<reference evidence="8" key="1">
    <citation type="submission" date="2019-08" db="EMBL/GenBank/DDBJ databases">
        <title>Three high-quality genomes provides insights into domestication of ducks.</title>
        <authorList>
            <person name="Hou Z.C."/>
            <person name="Zhu F."/>
            <person name="Yin Z.T."/>
            <person name="Zhang F."/>
        </authorList>
    </citation>
    <scope>NUCLEOTIDE SEQUENCE [LARGE SCALE GENOMIC DNA]</scope>
</reference>
<evidence type="ECO:0000256" key="3">
    <source>
        <dbReference type="ARBA" id="ARBA00022692"/>
    </source>
</evidence>
<name>A0A8B9QYU2_ANAPL</name>